<evidence type="ECO:0000313" key="2">
    <source>
        <dbReference type="Proteomes" id="UP000236343"/>
    </source>
</evidence>
<proteinExistence type="predicted"/>
<evidence type="ECO:0000313" key="1">
    <source>
        <dbReference type="EMBL" id="PIM02723.1"/>
    </source>
</evidence>
<dbReference type="Proteomes" id="UP000236343">
    <property type="component" value="Unassembled WGS sequence"/>
</dbReference>
<dbReference type="EMBL" id="AGQR02001057">
    <property type="protein sequence ID" value="PIM02723.1"/>
    <property type="molecule type" value="Genomic_DNA"/>
</dbReference>
<accession>A0A2G8Y625</accession>
<name>A0A2G8Y625_TOXGO</name>
<dbReference type="VEuPathDB" id="ToxoDB:TGCOUG_243370"/>
<gene>
    <name evidence="1" type="ORF">TGCOUG_243370</name>
</gene>
<comment type="caution">
    <text evidence="1">The sequence shown here is derived from an EMBL/GenBank/DDBJ whole genome shotgun (WGS) entry which is preliminary data.</text>
</comment>
<organism evidence="1 2">
    <name type="scientific">Toxoplasma gondii COUG</name>
    <dbReference type="NCBI Taxonomy" id="1074873"/>
    <lineage>
        <taxon>Eukaryota</taxon>
        <taxon>Sar</taxon>
        <taxon>Alveolata</taxon>
        <taxon>Apicomplexa</taxon>
        <taxon>Conoidasida</taxon>
        <taxon>Coccidia</taxon>
        <taxon>Eucoccidiorida</taxon>
        <taxon>Eimeriorina</taxon>
        <taxon>Sarcocystidae</taxon>
        <taxon>Toxoplasma</taxon>
    </lineage>
</organism>
<sequence>MVGPLRKVLRMLSLTTGGHADRRLERSSERRCCELLLVHLVFFETSVRKAEVSAVADEQSQFFVPHFSECFCHSMPVFPSLDCLSAVACSAVFHLSPDSRKLEIRIGACVDFRNPREKTRSAPAQLHKKVGRGNFRACRFLGGSIELFANCNLELRREAAL</sequence>
<protein>
    <submittedName>
        <fullName evidence="1">Uncharacterized protein</fullName>
    </submittedName>
</protein>
<dbReference type="AlphaFoldDB" id="A0A2G8Y625"/>
<reference evidence="1 2" key="1">
    <citation type="journal article" date="2016" name="Nat. Commun.">
        <title>Local admixture of amplified and diversified secreted pathogenesis determinants shapes mosaic Toxoplasma gondii genomes.</title>
        <authorList>
            <person name="Lorenzi H."/>
            <person name="Khan A."/>
            <person name="Behnke M.S."/>
            <person name="Namasivayam S."/>
            <person name="Swapna L.S."/>
            <person name="Hadjithomas M."/>
            <person name="Karamycheva S."/>
            <person name="Pinney D."/>
            <person name="Brunk B.P."/>
            <person name="Ajioka J.W."/>
            <person name="Ajzenberg D."/>
            <person name="Boothroyd J.C."/>
            <person name="Boyle J.P."/>
            <person name="Darde M.L."/>
            <person name="Diaz-Miranda M.A."/>
            <person name="Dubey J.P."/>
            <person name="Fritz H.M."/>
            <person name="Gennari S.M."/>
            <person name="Gregory B.D."/>
            <person name="Kim K."/>
            <person name="Saeij J.P."/>
            <person name="Su C."/>
            <person name="White M.W."/>
            <person name="Zhu X.Q."/>
            <person name="Howe D.K."/>
            <person name="Rosenthal B.M."/>
            <person name="Grigg M.E."/>
            <person name="Parkinson J."/>
            <person name="Liu L."/>
            <person name="Kissinger J.C."/>
            <person name="Roos D.S."/>
            <person name="Sibley L.D."/>
        </authorList>
    </citation>
    <scope>NUCLEOTIDE SEQUENCE [LARGE SCALE GENOMIC DNA]</scope>
    <source>
        <strain evidence="1 2">COUG</strain>
    </source>
</reference>